<protein>
    <submittedName>
        <fullName evidence="2">DUF3108 domain-containing protein</fullName>
    </submittedName>
</protein>
<dbReference type="RefSeq" id="WP_318955747.1">
    <property type="nucleotide sequence ID" value="NZ_CP137555.1"/>
</dbReference>
<accession>A0AAU0N3G4</accession>
<dbReference type="InterPro" id="IPR021457">
    <property type="entry name" value="DUF3108"/>
</dbReference>
<proteinExistence type="predicted"/>
<name>A0AAU0N3G4_9GAMM</name>
<dbReference type="KEGG" id="mpaf:R5R33_15310"/>
<sequence>MGNCCPAAASVSTDRPVTLPAWTMEIELQAGGGILSRYAAFNAFSAIVIALVFALIPSAPGFAQQGTSATPPPQVLIPFTATYRAEFSGFGVTAERKLNGGPSSWRLDFSAHSMFAKIEEYSRFAQQGLRLVPQHYDYQKSGLGKDRHTALSFEDNATRVINVYDKSLSIDNAPGNIQDKISYQLQLAIDVANGKSPLKYQVADGKKIREYEFEITGSEKLKTPMGLIETIKVQRVRGEDAERVTNIWFAPEWNYALVKLMQQEDNGKSYQITLTKLSIDGKEVSAKK</sequence>
<evidence type="ECO:0000313" key="3">
    <source>
        <dbReference type="Proteomes" id="UP001302477"/>
    </source>
</evidence>
<keyword evidence="1" id="KW-0812">Transmembrane</keyword>
<dbReference type="AlphaFoldDB" id="A0AAU0N3G4"/>
<dbReference type="EMBL" id="CP137555">
    <property type="protein sequence ID" value="WOX07316.1"/>
    <property type="molecule type" value="Genomic_DNA"/>
</dbReference>
<organism evidence="2 3">
    <name type="scientific">Microbulbifer pacificus</name>
    <dbReference type="NCBI Taxonomy" id="407164"/>
    <lineage>
        <taxon>Bacteria</taxon>
        <taxon>Pseudomonadati</taxon>
        <taxon>Pseudomonadota</taxon>
        <taxon>Gammaproteobacteria</taxon>
        <taxon>Cellvibrionales</taxon>
        <taxon>Microbulbiferaceae</taxon>
        <taxon>Microbulbifer</taxon>
    </lineage>
</organism>
<keyword evidence="1" id="KW-1133">Transmembrane helix</keyword>
<evidence type="ECO:0000313" key="2">
    <source>
        <dbReference type="EMBL" id="WOX07316.1"/>
    </source>
</evidence>
<reference evidence="2 3" key="1">
    <citation type="submission" date="2023-10" db="EMBL/GenBank/DDBJ databases">
        <title>Description of Microbulbifer bruguierae sp. nov., isolated from the sediments of mangrove plant Bruguiera sexangula and comparative genomic analyses of the genus Microbulbifer.</title>
        <authorList>
            <person name="Long M."/>
        </authorList>
    </citation>
    <scope>NUCLEOTIDE SEQUENCE [LARGE SCALE GENOMIC DNA]</scope>
    <source>
        <strain evidence="2 3">SPO729</strain>
    </source>
</reference>
<dbReference type="Pfam" id="PF11306">
    <property type="entry name" value="DUF3108"/>
    <property type="match status" value="1"/>
</dbReference>
<keyword evidence="1" id="KW-0472">Membrane</keyword>
<gene>
    <name evidence="2" type="ORF">R5R33_15310</name>
</gene>
<dbReference type="Proteomes" id="UP001302477">
    <property type="component" value="Chromosome"/>
</dbReference>
<keyword evidence="3" id="KW-1185">Reference proteome</keyword>
<evidence type="ECO:0000256" key="1">
    <source>
        <dbReference type="SAM" id="Phobius"/>
    </source>
</evidence>
<feature type="transmembrane region" description="Helical" evidence="1">
    <location>
        <begin position="38"/>
        <end position="56"/>
    </location>
</feature>